<evidence type="ECO:0000256" key="2">
    <source>
        <dbReference type="ARBA" id="ARBA00022692"/>
    </source>
</evidence>
<dbReference type="AlphaFoldDB" id="A0A4Y2CQL9"/>
<evidence type="ECO:0000256" key="5">
    <source>
        <dbReference type="SAM" id="MobiDB-lite"/>
    </source>
</evidence>
<dbReference type="Gene3D" id="1.20.1070.10">
    <property type="entry name" value="Rhodopsin 7-helix transmembrane proteins"/>
    <property type="match status" value="1"/>
</dbReference>
<evidence type="ECO:0000313" key="8">
    <source>
        <dbReference type="EMBL" id="GBM06174.1"/>
    </source>
</evidence>
<comment type="caution">
    <text evidence="8">The sequence shown here is derived from an EMBL/GenBank/DDBJ whole genome shotgun (WGS) entry which is preliminary data.</text>
</comment>
<comment type="subcellular location">
    <subcellularLocation>
        <location evidence="1">Membrane</location>
        <topology evidence="1">Multi-pass membrane protein</topology>
    </subcellularLocation>
</comment>
<dbReference type="GO" id="GO:0008528">
    <property type="term" value="F:G protein-coupled peptide receptor activity"/>
    <property type="evidence" value="ECO:0007669"/>
    <property type="project" value="TreeGrafter"/>
</dbReference>
<evidence type="ECO:0000256" key="6">
    <source>
        <dbReference type="SAM" id="Phobius"/>
    </source>
</evidence>
<dbReference type="GO" id="GO:0007166">
    <property type="term" value="P:cell surface receptor signaling pathway"/>
    <property type="evidence" value="ECO:0007669"/>
    <property type="project" value="InterPro"/>
</dbReference>
<feature type="transmembrane region" description="Helical" evidence="6">
    <location>
        <begin position="200"/>
        <end position="221"/>
    </location>
</feature>
<dbReference type="Proteomes" id="UP000499080">
    <property type="component" value="Unassembled WGS sequence"/>
</dbReference>
<feature type="transmembrane region" description="Helical" evidence="6">
    <location>
        <begin position="320"/>
        <end position="342"/>
    </location>
</feature>
<accession>A0A4Y2CQL9</accession>
<feature type="domain" description="G-protein coupled receptors family 2 profile 2" evidence="7">
    <location>
        <begin position="93"/>
        <end position="337"/>
    </location>
</feature>
<proteinExistence type="predicted"/>
<dbReference type="InterPro" id="IPR000832">
    <property type="entry name" value="GPCR_2_secretin-like"/>
</dbReference>
<feature type="compositionally biased region" description="Basic and acidic residues" evidence="5">
    <location>
        <begin position="377"/>
        <end position="391"/>
    </location>
</feature>
<feature type="transmembrane region" description="Helical" evidence="6">
    <location>
        <begin position="158"/>
        <end position="180"/>
    </location>
</feature>
<evidence type="ECO:0000256" key="4">
    <source>
        <dbReference type="ARBA" id="ARBA00023136"/>
    </source>
</evidence>
<evidence type="ECO:0000256" key="1">
    <source>
        <dbReference type="ARBA" id="ARBA00004141"/>
    </source>
</evidence>
<dbReference type="InterPro" id="IPR051384">
    <property type="entry name" value="Mth_GPCR"/>
</dbReference>
<keyword evidence="8" id="KW-0675">Receptor</keyword>
<keyword evidence="2 6" id="KW-0812">Transmembrane</keyword>
<keyword evidence="4 6" id="KW-0472">Membrane</keyword>
<dbReference type="PANTHER" id="PTHR47154">
    <property type="entry name" value="G-PROTEIN COUPLED RECEPTOR MTH-RELATED"/>
    <property type="match status" value="1"/>
</dbReference>
<feature type="transmembrane region" description="Helical" evidence="6">
    <location>
        <begin position="126"/>
        <end position="146"/>
    </location>
</feature>
<feature type="transmembrane region" description="Helical" evidence="6">
    <location>
        <begin position="90"/>
        <end position="114"/>
    </location>
</feature>
<dbReference type="CDD" id="cd15039">
    <property type="entry name" value="7tmB3_Methuselah-like"/>
    <property type="match status" value="1"/>
</dbReference>
<keyword evidence="9" id="KW-1185">Reference proteome</keyword>
<feature type="transmembrane region" description="Helical" evidence="6">
    <location>
        <begin position="295"/>
        <end position="314"/>
    </location>
</feature>
<evidence type="ECO:0000256" key="3">
    <source>
        <dbReference type="ARBA" id="ARBA00022989"/>
    </source>
</evidence>
<dbReference type="PANTHER" id="PTHR47154:SF2">
    <property type="entry name" value="G-PROTEIN COUPLED RECEPTOR MTH-RELATED"/>
    <property type="match status" value="1"/>
</dbReference>
<dbReference type="InterPro" id="IPR017981">
    <property type="entry name" value="GPCR_2-like_7TM"/>
</dbReference>
<reference evidence="8 9" key="1">
    <citation type="journal article" date="2019" name="Sci. Rep.">
        <title>Orb-weaving spider Araneus ventricosus genome elucidates the spidroin gene catalogue.</title>
        <authorList>
            <person name="Kono N."/>
            <person name="Nakamura H."/>
            <person name="Ohtoshi R."/>
            <person name="Moran D.A.P."/>
            <person name="Shinohara A."/>
            <person name="Yoshida Y."/>
            <person name="Fujiwara M."/>
            <person name="Mori M."/>
            <person name="Tomita M."/>
            <person name="Arakawa K."/>
        </authorList>
    </citation>
    <scope>NUCLEOTIDE SEQUENCE [LARGE SCALE GENOMIC DNA]</scope>
</reference>
<protein>
    <submittedName>
        <fullName evidence="8">G-protein coupled receptor Mth2</fullName>
    </submittedName>
</protein>
<organism evidence="8 9">
    <name type="scientific">Araneus ventricosus</name>
    <name type="common">Orbweaver spider</name>
    <name type="synonym">Epeira ventricosa</name>
    <dbReference type="NCBI Taxonomy" id="182803"/>
    <lineage>
        <taxon>Eukaryota</taxon>
        <taxon>Metazoa</taxon>
        <taxon>Ecdysozoa</taxon>
        <taxon>Arthropoda</taxon>
        <taxon>Chelicerata</taxon>
        <taxon>Arachnida</taxon>
        <taxon>Araneae</taxon>
        <taxon>Araneomorphae</taxon>
        <taxon>Entelegynae</taxon>
        <taxon>Araneoidea</taxon>
        <taxon>Araneidae</taxon>
        <taxon>Araneus</taxon>
    </lineage>
</organism>
<dbReference type="SUPFAM" id="SSF81321">
    <property type="entry name" value="Family A G protein-coupled receptor-like"/>
    <property type="match status" value="1"/>
</dbReference>
<sequence>MKVYANAGFGSEISPQFNLLCMIPYFCSENRTYHPEMEVATTYSSTDFPFNFWNETEDLYGGDNNTSYAITANLTNSTVSLARSRNVSRFYPIIIVEMIASCLCLIFSIVVYSILPEFRNVHGKNLISMSSCMLITFLMLILDLIIRKHVPFEVCFTLAMIIHVTFLATFFWTNVMAFDIWRTLTDLKAKAEVKSNSRKYLKYSIYAWTATILTALPAAILELTDLVPVNSRPKFGVKRCWLSGTPAFIYYFNLPVGIILFCNLVMFLLIVRKLRIIKKMTAILNIKQEQERFHLYLKLFLVMGITWTTEFLPWVTGVYWLYALAGMLTALHGCVLFFIFVCKKRILRTFFQKIRQAKKSSASTPSTSSQQTLSSDQNRKQSMDRLADSKF</sequence>
<feature type="transmembrane region" description="Helical" evidence="6">
    <location>
        <begin position="248"/>
        <end position="271"/>
    </location>
</feature>
<evidence type="ECO:0000259" key="7">
    <source>
        <dbReference type="PROSITE" id="PS50261"/>
    </source>
</evidence>
<dbReference type="OrthoDB" id="6134459at2759"/>
<dbReference type="GO" id="GO:0005886">
    <property type="term" value="C:plasma membrane"/>
    <property type="evidence" value="ECO:0007669"/>
    <property type="project" value="TreeGrafter"/>
</dbReference>
<keyword evidence="3 6" id="KW-1133">Transmembrane helix</keyword>
<dbReference type="Pfam" id="PF00002">
    <property type="entry name" value="7tm_2"/>
    <property type="match status" value="1"/>
</dbReference>
<dbReference type="EMBL" id="BGPR01000224">
    <property type="protein sequence ID" value="GBM06174.1"/>
    <property type="molecule type" value="Genomic_DNA"/>
</dbReference>
<gene>
    <name evidence="8" type="primary">mth2_6</name>
    <name evidence="8" type="ORF">AVEN_167065_1</name>
</gene>
<feature type="region of interest" description="Disordered" evidence="5">
    <location>
        <begin position="357"/>
        <end position="391"/>
    </location>
</feature>
<dbReference type="PROSITE" id="PS50261">
    <property type="entry name" value="G_PROTEIN_RECEP_F2_4"/>
    <property type="match status" value="1"/>
</dbReference>
<name>A0A4Y2CQL9_ARAVE</name>
<feature type="compositionally biased region" description="Low complexity" evidence="5">
    <location>
        <begin position="360"/>
        <end position="376"/>
    </location>
</feature>
<evidence type="ECO:0000313" key="9">
    <source>
        <dbReference type="Proteomes" id="UP000499080"/>
    </source>
</evidence>